<sequence>MLNMATLNEPVAFSHGQTSLTRFPPNVERISVEVDGAHAWLVTRRNDVELRFPLVGQDCRFLADQLLSAGARVGDRAP</sequence>
<dbReference type="RefSeq" id="WP_193316522.1">
    <property type="nucleotide sequence ID" value="NZ_WEKV01000020.1"/>
</dbReference>
<name>A0A833MZ13_9HYPH</name>
<proteinExistence type="predicted"/>
<reference evidence="1 2" key="1">
    <citation type="submission" date="2019-10" db="EMBL/GenBank/DDBJ databases">
        <title>Draft Genome Sequence of the Caffeine Degrading Methylotroph Methylorubrum populi PINKEL.</title>
        <authorList>
            <person name="Dawson S.C."/>
            <person name="Zhang X."/>
            <person name="Wright M.E."/>
            <person name="Sharma G."/>
            <person name="Langner J.T."/>
            <person name="Ditty J.L."/>
            <person name="Subuyuj G.A."/>
        </authorList>
    </citation>
    <scope>NUCLEOTIDE SEQUENCE [LARGE SCALE GENOMIC DNA]</scope>
    <source>
        <strain evidence="1 2">Pinkel</strain>
    </source>
</reference>
<dbReference type="EMBL" id="WEKV01000020">
    <property type="protein sequence ID" value="KAB7782175.1"/>
    <property type="molecule type" value="Genomic_DNA"/>
</dbReference>
<dbReference type="AlphaFoldDB" id="A0A833MZ13"/>
<protein>
    <submittedName>
        <fullName evidence="1">Uncharacterized protein</fullName>
    </submittedName>
</protein>
<organism evidence="1 2">
    <name type="scientific">Methylorubrum populi</name>
    <dbReference type="NCBI Taxonomy" id="223967"/>
    <lineage>
        <taxon>Bacteria</taxon>
        <taxon>Pseudomonadati</taxon>
        <taxon>Pseudomonadota</taxon>
        <taxon>Alphaproteobacteria</taxon>
        <taxon>Hyphomicrobiales</taxon>
        <taxon>Methylobacteriaceae</taxon>
        <taxon>Methylorubrum</taxon>
    </lineage>
</organism>
<accession>A0A833MZ13</accession>
<evidence type="ECO:0000313" key="2">
    <source>
        <dbReference type="Proteomes" id="UP000469949"/>
    </source>
</evidence>
<evidence type="ECO:0000313" key="1">
    <source>
        <dbReference type="EMBL" id="KAB7782175.1"/>
    </source>
</evidence>
<comment type="caution">
    <text evidence="1">The sequence shown here is derived from an EMBL/GenBank/DDBJ whole genome shotgun (WGS) entry which is preliminary data.</text>
</comment>
<gene>
    <name evidence="1" type="ORF">F8B43_4930</name>
</gene>
<dbReference type="Proteomes" id="UP000469949">
    <property type="component" value="Unassembled WGS sequence"/>
</dbReference>